<dbReference type="PROSITE" id="PS51257">
    <property type="entry name" value="PROKAR_LIPOPROTEIN"/>
    <property type="match status" value="1"/>
</dbReference>
<feature type="region of interest" description="Disordered" evidence="1">
    <location>
        <begin position="1"/>
        <end position="30"/>
    </location>
</feature>
<dbReference type="STRING" id="4555.K3XPB8"/>
<feature type="region of interest" description="Disordered" evidence="1">
    <location>
        <begin position="459"/>
        <end position="479"/>
    </location>
</feature>
<name>K3XPB8_SETIT</name>
<dbReference type="Gramene" id="KQL06044">
    <property type="protein sequence ID" value="KQL06044"/>
    <property type="gene ID" value="SETIT_003741mg"/>
</dbReference>
<feature type="region of interest" description="Disordered" evidence="1">
    <location>
        <begin position="42"/>
        <end position="72"/>
    </location>
</feature>
<evidence type="ECO:0000313" key="2">
    <source>
        <dbReference type="EnsemblPlants" id="KQL06044"/>
    </source>
</evidence>
<reference evidence="3" key="1">
    <citation type="journal article" date="2012" name="Nat. Biotechnol.">
        <title>Reference genome sequence of the model plant Setaria.</title>
        <authorList>
            <person name="Bennetzen J.L."/>
            <person name="Schmutz J."/>
            <person name="Wang H."/>
            <person name="Percifield R."/>
            <person name="Hawkins J."/>
            <person name="Pontaroli A.C."/>
            <person name="Estep M."/>
            <person name="Feng L."/>
            <person name="Vaughn J.N."/>
            <person name="Grimwood J."/>
            <person name="Jenkins J."/>
            <person name="Barry K."/>
            <person name="Lindquist E."/>
            <person name="Hellsten U."/>
            <person name="Deshpande S."/>
            <person name="Wang X."/>
            <person name="Wu X."/>
            <person name="Mitros T."/>
            <person name="Triplett J."/>
            <person name="Yang X."/>
            <person name="Ye C.Y."/>
            <person name="Mauro-Herrera M."/>
            <person name="Wang L."/>
            <person name="Li P."/>
            <person name="Sharma M."/>
            <person name="Sharma R."/>
            <person name="Ronald P.C."/>
            <person name="Panaud O."/>
            <person name="Kellogg E.A."/>
            <person name="Brutnell T.P."/>
            <person name="Doust A.N."/>
            <person name="Tuskan G.A."/>
            <person name="Rokhsar D."/>
            <person name="Devos K.M."/>
        </authorList>
    </citation>
    <scope>NUCLEOTIDE SEQUENCE [LARGE SCALE GENOMIC DNA]</scope>
    <source>
        <strain evidence="3">cv. Yugu1</strain>
    </source>
</reference>
<sequence>MAAKEGASVHANNQVQSGGRSGGQGQLLTSCGQGYNPRFIPGFSPGYSDKGGHGGYGHGSHDRRGGGGNYGGRGGRGVHDNFDNNFYGSHGGYHGCYHGRGHAGGQFPSRGRGAAGWKVGPDHQQELLQEMLVGGTVPPRQLGHVLTDCTTIIHCGMCDSDNHVTKACPYQKGAKPTTIPCGFAVVGLGFYYIPYNGKEKAPRENKVTVVKVTKGSMTMANVIAELDRLLPNYKGTWIVEEKGPNRFATTFPSSEDLKWMVLWGPVVTKNVEAVMEIEESGDKNIYKYEIPKVWIQFRGLPKDFLEFPIIWAMRSILGSTQMVDMKFTNEHNTARLKVAVLALELIPEWVDVVIGDYEENVVDPVPINMGINPKVDEDNDGNVGEKKGEFNNENTNGNDNITGSKDGINGKATPSMGSSHSGAEPWKAEVMPVCGVVKKGVCQQQEKPKNLTTNAYVMPTRSSKRNAVANDEDSVEKATKLKAKKNLDVTQNK</sequence>
<dbReference type="PANTHER" id="PTHR33170:SF41">
    <property type="entry name" value="CCHC-TYPE DOMAIN-CONTAINING PROTEIN"/>
    <property type="match status" value="1"/>
</dbReference>
<keyword evidence="3" id="KW-1185">Reference proteome</keyword>
<protein>
    <recommendedName>
        <fullName evidence="4">DUF4283 domain-containing protein</fullName>
    </recommendedName>
</protein>
<dbReference type="InParanoid" id="K3XPB8"/>
<proteinExistence type="predicted"/>
<dbReference type="EMBL" id="AGNK02003219">
    <property type="status" value="NOT_ANNOTATED_CDS"/>
    <property type="molecule type" value="Genomic_DNA"/>
</dbReference>
<evidence type="ECO:0008006" key="4">
    <source>
        <dbReference type="Google" id="ProtNLM"/>
    </source>
</evidence>
<dbReference type="OMA" id="RANIGVM"/>
<dbReference type="HOGENOM" id="CLU_037689_0_0_1"/>
<dbReference type="eggNOG" id="ENOG502R3I6">
    <property type="taxonomic scope" value="Eukaryota"/>
</dbReference>
<dbReference type="PANTHER" id="PTHR33170">
    <property type="entry name" value="DUF4283 DOMAIN-CONTAINING PROTEIN-RELATED"/>
    <property type="match status" value="1"/>
</dbReference>
<accession>K3XPB8</accession>
<dbReference type="FunCoup" id="K3XPB8">
    <property type="interactions" value="648"/>
</dbReference>
<dbReference type="AlphaFoldDB" id="K3XPB8"/>
<dbReference type="EnsemblPlants" id="KQL06044">
    <property type="protein sequence ID" value="KQL06044"/>
    <property type="gene ID" value="SETIT_003741mg"/>
</dbReference>
<reference evidence="2" key="2">
    <citation type="submission" date="2018-08" db="UniProtKB">
        <authorList>
            <consortium name="EnsemblPlants"/>
        </authorList>
    </citation>
    <scope>IDENTIFICATION</scope>
    <source>
        <strain evidence="2">Yugu1</strain>
    </source>
</reference>
<evidence type="ECO:0000256" key="1">
    <source>
        <dbReference type="SAM" id="MobiDB-lite"/>
    </source>
</evidence>
<organism evidence="2 3">
    <name type="scientific">Setaria italica</name>
    <name type="common">Foxtail millet</name>
    <name type="synonym">Panicum italicum</name>
    <dbReference type="NCBI Taxonomy" id="4555"/>
    <lineage>
        <taxon>Eukaryota</taxon>
        <taxon>Viridiplantae</taxon>
        <taxon>Streptophyta</taxon>
        <taxon>Embryophyta</taxon>
        <taxon>Tracheophyta</taxon>
        <taxon>Spermatophyta</taxon>
        <taxon>Magnoliopsida</taxon>
        <taxon>Liliopsida</taxon>
        <taxon>Poales</taxon>
        <taxon>Poaceae</taxon>
        <taxon>PACMAD clade</taxon>
        <taxon>Panicoideae</taxon>
        <taxon>Panicodae</taxon>
        <taxon>Paniceae</taxon>
        <taxon>Cenchrinae</taxon>
        <taxon>Setaria</taxon>
    </lineage>
</organism>
<dbReference type="Proteomes" id="UP000004995">
    <property type="component" value="Unassembled WGS sequence"/>
</dbReference>
<evidence type="ECO:0000313" key="3">
    <source>
        <dbReference type="Proteomes" id="UP000004995"/>
    </source>
</evidence>